<evidence type="ECO:0000256" key="1">
    <source>
        <dbReference type="ARBA" id="ARBA00022980"/>
    </source>
</evidence>
<dbReference type="CDD" id="cd06088">
    <property type="entry name" value="KOW_RPL14"/>
    <property type="match status" value="1"/>
</dbReference>
<dbReference type="SUPFAM" id="SSF50104">
    <property type="entry name" value="Translation proteins SH3-like domain"/>
    <property type="match status" value="1"/>
</dbReference>
<accession>A0A8J4H7H9</accession>
<dbReference type="GO" id="GO:1990904">
    <property type="term" value="C:ribonucleoprotein complex"/>
    <property type="evidence" value="ECO:0007669"/>
    <property type="project" value="UniProtKB-KW"/>
</dbReference>
<evidence type="ECO:0000313" key="5">
    <source>
        <dbReference type="Proteomes" id="UP000677918"/>
    </source>
</evidence>
<reference evidence="4" key="1">
    <citation type="submission" date="2021-04" db="EMBL/GenBank/DDBJ databases">
        <title>Draft genome sequence of Xylanibacillus composti strain K13.</title>
        <authorList>
            <person name="Uke A."/>
            <person name="Chhe C."/>
            <person name="Baramee S."/>
            <person name="Kosugi A."/>
        </authorList>
    </citation>
    <scope>NUCLEOTIDE SEQUENCE</scope>
    <source>
        <strain evidence="4">K13</strain>
    </source>
</reference>
<evidence type="ECO:0000313" key="4">
    <source>
        <dbReference type="EMBL" id="GIQ71217.1"/>
    </source>
</evidence>
<dbReference type="Pfam" id="PF00467">
    <property type="entry name" value="KOW"/>
    <property type="match status" value="1"/>
</dbReference>
<keyword evidence="5" id="KW-1185">Reference proteome</keyword>
<dbReference type="EMBL" id="BOVK01000074">
    <property type="protein sequence ID" value="GIQ71217.1"/>
    <property type="molecule type" value="Genomic_DNA"/>
</dbReference>
<dbReference type="InterPro" id="IPR008991">
    <property type="entry name" value="Translation_prot_SH3-like_sf"/>
</dbReference>
<dbReference type="InterPro" id="IPR014722">
    <property type="entry name" value="Rib_uL2_dom2"/>
</dbReference>
<evidence type="ECO:0000259" key="3">
    <source>
        <dbReference type="Pfam" id="PF00467"/>
    </source>
</evidence>
<organism evidence="4 5">
    <name type="scientific">Xylanibacillus composti</name>
    <dbReference type="NCBI Taxonomy" id="1572762"/>
    <lineage>
        <taxon>Bacteria</taxon>
        <taxon>Bacillati</taxon>
        <taxon>Bacillota</taxon>
        <taxon>Bacilli</taxon>
        <taxon>Bacillales</taxon>
        <taxon>Paenibacillaceae</taxon>
        <taxon>Xylanibacillus</taxon>
    </lineage>
</organism>
<proteinExistence type="predicted"/>
<gene>
    <name evidence="4" type="ORF">XYCOK13_40410</name>
</gene>
<dbReference type="Gene3D" id="2.30.30.30">
    <property type="match status" value="1"/>
</dbReference>
<evidence type="ECO:0000256" key="2">
    <source>
        <dbReference type="ARBA" id="ARBA00023274"/>
    </source>
</evidence>
<keyword evidence="1" id="KW-0689">Ribosomal protein</keyword>
<dbReference type="Proteomes" id="UP000677918">
    <property type="component" value="Unassembled WGS sequence"/>
</dbReference>
<comment type="caution">
    <text evidence="4">The sequence shown here is derived from an EMBL/GenBank/DDBJ whole genome shotgun (WGS) entry which is preliminary data.</text>
</comment>
<dbReference type="AlphaFoldDB" id="A0A8J4H7H9"/>
<keyword evidence="2" id="KW-0687">Ribonucleoprotein</keyword>
<name>A0A8J4H7H9_9BACL</name>
<feature type="domain" description="KOW" evidence="3">
    <location>
        <begin position="11"/>
        <end position="39"/>
    </location>
</feature>
<dbReference type="GO" id="GO:0005840">
    <property type="term" value="C:ribosome"/>
    <property type="evidence" value="ECO:0007669"/>
    <property type="project" value="UniProtKB-KW"/>
</dbReference>
<sequence>MDDDSRQPKIGQIVEILKGRDTGKLAVILSVVDERFVLIADGDKRKFDQPKKKNLLHLKLYDRISSEVASSLSETGRVTNGKLRYAVQSVLNEQNGAHEKGD</sequence>
<protein>
    <recommendedName>
        <fullName evidence="3">KOW domain-containing protein</fullName>
    </recommendedName>
</protein>
<dbReference type="InterPro" id="IPR005824">
    <property type="entry name" value="KOW"/>
</dbReference>
<dbReference type="RefSeq" id="WP_213414017.1">
    <property type="nucleotide sequence ID" value="NZ_BOVK01000074.1"/>
</dbReference>
<dbReference type="InterPro" id="IPR041985">
    <property type="entry name" value="Ribosomal_eL14_KOW"/>
</dbReference>